<sequence length="132" mass="15195">MKDQKKYIALVVEDEPPLAYAIKTKLEKMGFDAVTTRTVEQASAYMEDIGGFDFVWLDHYLIGQQTGLDFVEKLKASGKWKDIPIFVVSNTASSQRVQSYLDLGVTKYYTKSNFRLDAIIDDIRKYLEDHEK</sequence>
<comment type="caution">
    <text evidence="4">The sequence shown here is derived from an EMBL/GenBank/DDBJ whole genome shotgun (WGS) entry which is preliminary data.</text>
</comment>
<gene>
    <name evidence="4" type="ORF">A3J05_00655</name>
</gene>
<dbReference type="SUPFAM" id="SSF52172">
    <property type="entry name" value="CheY-like"/>
    <property type="match status" value="1"/>
</dbReference>
<dbReference type="PROSITE" id="PS50110">
    <property type="entry name" value="RESPONSE_REGULATORY"/>
    <property type="match status" value="1"/>
</dbReference>
<proteinExistence type="predicted"/>
<protein>
    <recommendedName>
        <fullName evidence="3">Response regulatory domain-containing protein</fullName>
    </recommendedName>
</protein>
<name>A0A1F5QC38_9BACT</name>
<reference evidence="4 5" key="1">
    <citation type="journal article" date="2016" name="Nat. Commun.">
        <title>Thousands of microbial genomes shed light on interconnected biogeochemical processes in an aquifer system.</title>
        <authorList>
            <person name="Anantharaman K."/>
            <person name="Brown C.T."/>
            <person name="Hug L.A."/>
            <person name="Sharon I."/>
            <person name="Castelle C.J."/>
            <person name="Probst A.J."/>
            <person name="Thomas B.C."/>
            <person name="Singh A."/>
            <person name="Wilkins M.J."/>
            <person name="Karaoz U."/>
            <person name="Brodie E.L."/>
            <person name="Williams K.H."/>
            <person name="Hubbard S.S."/>
            <person name="Banfield J.F."/>
        </authorList>
    </citation>
    <scope>NUCLEOTIDE SEQUENCE [LARGE SCALE GENOMIC DNA]</scope>
</reference>
<evidence type="ECO:0000259" key="3">
    <source>
        <dbReference type="PROSITE" id="PS50110"/>
    </source>
</evidence>
<dbReference type="Proteomes" id="UP000177235">
    <property type="component" value="Unassembled WGS sequence"/>
</dbReference>
<dbReference type="PANTHER" id="PTHR44591">
    <property type="entry name" value="STRESS RESPONSE REGULATOR PROTEIN 1"/>
    <property type="match status" value="1"/>
</dbReference>
<evidence type="ECO:0000256" key="2">
    <source>
        <dbReference type="PROSITE-ProRule" id="PRU00169"/>
    </source>
</evidence>
<dbReference type="AlphaFoldDB" id="A0A1F5QC38"/>
<feature type="domain" description="Response regulatory" evidence="3">
    <location>
        <begin position="8"/>
        <end position="127"/>
    </location>
</feature>
<dbReference type="InterPro" id="IPR050595">
    <property type="entry name" value="Bact_response_regulator"/>
</dbReference>
<dbReference type="Gene3D" id="3.40.50.2300">
    <property type="match status" value="1"/>
</dbReference>
<evidence type="ECO:0000313" key="4">
    <source>
        <dbReference type="EMBL" id="OGE99687.1"/>
    </source>
</evidence>
<dbReference type="InterPro" id="IPR011006">
    <property type="entry name" value="CheY-like_superfamily"/>
</dbReference>
<evidence type="ECO:0000313" key="5">
    <source>
        <dbReference type="Proteomes" id="UP000177235"/>
    </source>
</evidence>
<accession>A0A1F5QC38</accession>
<dbReference type="PANTHER" id="PTHR44591:SF3">
    <property type="entry name" value="RESPONSE REGULATORY DOMAIN-CONTAINING PROTEIN"/>
    <property type="match status" value="1"/>
</dbReference>
<feature type="modified residue" description="4-aspartylphosphate" evidence="2">
    <location>
        <position position="58"/>
    </location>
</feature>
<dbReference type="EMBL" id="MFFF01000018">
    <property type="protein sequence ID" value="OGE99687.1"/>
    <property type="molecule type" value="Genomic_DNA"/>
</dbReference>
<keyword evidence="1 2" id="KW-0597">Phosphoprotein</keyword>
<dbReference type="InterPro" id="IPR001789">
    <property type="entry name" value="Sig_transdc_resp-reg_receiver"/>
</dbReference>
<dbReference type="SMART" id="SM00448">
    <property type="entry name" value="REC"/>
    <property type="match status" value="1"/>
</dbReference>
<dbReference type="Pfam" id="PF00072">
    <property type="entry name" value="Response_reg"/>
    <property type="match status" value="1"/>
</dbReference>
<dbReference type="GO" id="GO:0000160">
    <property type="term" value="P:phosphorelay signal transduction system"/>
    <property type="evidence" value="ECO:0007669"/>
    <property type="project" value="InterPro"/>
</dbReference>
<organism evidence="4 5">
    <name type="scientific">Candidatus Doudnabacteria bacterium RIFCSPLOWO2_02_FULL_48_13</name>
    <dbReference type="NCBI Taxonomy" id="1817845"/>
    <lineage>
        <taxon>Bacteria</taxon>
        <taxon>Candidatus Doudnaibacteriota</taxon>
    </lineage>
</organism>
<evidence type="ECO:0000256" key="1">
    <source>
        <dbReference type="ARBA" id="ARBA00022553"/>
    </source>
</evidence>